<dbReference type="Pfam" id="PF05724">
    <property type="entry name" value="TPMT"/>
    <property type="match status" value="1"/>
</dbReference>
<dbReference type="Gene3D" id="3.40.50.150">
    <property type="entry name" value="Vaccinia Virus protein VP39"/>
    <property type="match status" value="1"/>
</dbReference>
<dbReference type="AlphaFoldDB" id="A0A6I3LN51"/>
<evidence type="ECO:0000256" key="2">
    <source>
        <dbReference type="ARBA" id="ARBA00022603"/>
    </source>
</evidence>
<proteinExistence type="predicted"/>
<evidence type="ECO:0000256" key="4">
    <source>
        <dbReference type="ARBA" id="ARBA00022691"/>
    </source>
</evidence>
<comment type="caution">
    <text evidence="5">The sequence shown here is derived from an EMBL/GenBank/DDBJ whole genome shotgun (WGS) entry which is preliminary data.</text>
</comment>
<sequence length="208" mass="24264">MIFWITRMMKMKLMNKAYWERRYIEGSDFWNAKGITTPIKEYLNQLTDKHIRILIPGLGHGYELMYLKEQGFANVVGLDLTDLAARETLEKFPLFPIDEVVLGDFFQHEGQYDLILEHTFFCSLPIALRPKYVAKMKELLAVNGRLVGVLFDCEFDSVDPPFGGSLSEYKKLFCVSDLNIEILEPCYNSIKPRKDREVFIKIVKQQHD</sequence>
<name>A0A6I3LN51_9FLAO</name>
<gene>
    <name evidence="5" type="ORF">GJV76_07680</name>
</gene>
<dbReference type="CDD" id="cd02440">
    <property type="entry name" value="AdoMet_MTases"/>
    <property type="match status" value="1"/>
</dbReference>
<dbReference type="GO" id="GO:0008757">
    <property type="term" value="F:S-adenosylmethionine-dependent methyltransferase activity"/>
    <property type="evidence" value="ECO:0007669"/>
    <property type="project" value="InterPro"/>
</dbReference>
<dbReference type="Proteomes" id="UP000438760">
    <property type="component" value="Unassembled WGS sequence"/>
</dbReference>
<evidence type="ECO:0000313" key="6">
    <source>
        <dbReference type="Proteomes" id="UP000438760"/>
    </source>
</evidence>
<evidence type="ECO:0000256" key="1">
    <source>
        <dbReference type="ARBA" id="ARBA00022553"/>
    </source>
</evidence>
<keyword evidence="4" id="KW-0949">S-adenosyl-L-methionine</keyword>
<evidence type="ECO:0000313" key="5">
    <source>
        <dbReference type="EMBL" id="MTG98011.1"/>
    </source>
</evidence>
<dbReference type="SUPFAM" id="SSF53335">
    <property type="entry name" value="S-adenosyl-L-methionine-dependent methyltransferases"/>
    <property type="match status" value="1"/>
</dbReference>
<keyword evidence="3 5" id="KW-0808">Transferase</keyword>
<keyword evidence="6" id="KW-1185">Reference proteome</keyword>
<organism evidence="5 6">
    <name type="scientific">Myroides albus</name>
    <dbReference type="NCBI Taxonomy" id="2562892"/>
    <lineage>
        <taxon>Bacteria</taxon>
        <taxon>Pseudomonadati</taxon>
        <taxon>Bacteroidota</taxon>
        <taxon>Flavobacteriia</taxon>
        <taxon>Flavobacteriales</taxon>
        <taxon>Flavobacteriaceae</taxon>
        <taxon>Myroides</taxon>
    </lineage>
</organism>
<protein>
    <submittedName>
        <fullName evidence="5">SAM-dependent methyltransferase</fullName>
    </submittedName>
</protein>
<keyword evidence="1" id="KW-0597">Phosphoprotein</keyword>
<accession>A0A6I3LN51</accession>
<dbReference type="InterPro" id="IPR008854">
    <property type="entry name" value="TPMT"/>
</dbReference>
<dbReference type="GO" id="GO:0032259">
    <property type="term" value="P:methylation"/>
    <property type="evidence" value="ECO:0007669"/>
    <property type="project" value="UniProtKB-KW"/>
</dbReference>
<keyword evidence="2 5" id="KW-0489">Methyltransferase</keyword>
<dbReference type="PANTHER" id="PTHR32183:SF11">
    <property type="entry name" value="THIOL METHYLTRANSFERASE 2-RELATED"/>
    <property type="match status" value="1"/>
</dbReference>
<dbReference type="PANTHER" id="PTHR32183">
    <property type="match status" value="1"/>
</dbReference>
<dbReference type="PROSITE" id="PS51585">
    <property type="entry name" value="SAM_MT_TPMT"/>
    <property type="match status" value="1"/>
</dbReference>
<dbReference type="OrthoDB" id="9778208at2"/>
<reference evidence="5 6" key="1">
    <citation type="submission" date="2019-11" db="EMBL/GenBank/DDBJ databases">
        <title>Genome of Strain BIT-d1.</title>
        <authorList>
            <person name="Yang Y."/>
        </authorList>
    </citation>
    <scope>NUCLEOTIDE SEQUENCE [LARGE SCALE GENOMIC DNA]</scope>
    <source>
        <strain evidence="5 6">BIT-d1</strain>
    </source>
</reference>
<dbReference type="EMBL" id="WMJX01000012">
    <property type="protein sequence ID" value="MTG98011.1"/>
    <property type="molecule type" value="Genomic_DNA"/>
</dbReference>
<dbReference type="InterPro" id="IPR029063">
    <property type="entry name" value="SAM-dependent_MTases_sf"/>
</dbReference>
<evidence type="ECO:0000256" key="3">
    <source>
        <dbReference type="ARBA" id="ARBA00022679"/>
    </source>
</evidence>